<comment type="caution">
    <text evidence="2">The sequence shown here is derived from an EMBL/GenBank/DDBJ whole genome shotgun (WGS) entry which is preliminary data.</text>
</comment>
<protein>
    <submittedName>
        <fullName evidence="2">Uncharacterized protein</fullName>
    </submittedName>
</protein>
<feature type="transmembrane region" description="Helical" evidence="1">
    <location>
        <begin position="18"/>
        <end position="40"/>
    </location>
</feature>
<gene>
    <name evidence="2" type="ORF">FW778_13660</name>
</gene>
<keyword evidence="3" id="KW-1185">Reference proteome</keyword>
<dbReference type="Proteomes" id="UP000326903">
    <property type="component" value="Unassembled WGS sequence"/>
</dbReference>
<reference evidence="2 3" key="1">
    <citation type="submission" date="2019-09" db="EMBL/GenBank/DDBJ databases">
        <title>Draft genome sequence of Ginsengibacter sp. BR5-29.</title>
        <authorList>
            <person name="Im W.-T."/>
        </authorList>
    </citation>
    <scope>NUCLEOTIDE SEQUENCE [LARGE SCALE GENOMIC DNA]</scope>
    <source>
        <strain evidence="2 3">BR5-29</strain>
    </source>
</reference>
<accession>A0A5J5IIM5</accession>
<feature type="transmembrane region" description="Helical" evidence="1">
    <location>
        <begin position="117"/>
        <end position="137"/>
    </location>
</feature>
<organism evidence="2 3">
    <name type="scientific">Ginsengibacter hankyongi</name>
    <dbReference type="NCBI Taxonomy" id="2607284"/>
    <lineage>
        <taxon>Bacteria</taxon>
        <taxon>Pseudomonadati</taxon>
        <taxon>Bacteroidota</taxon>
        <taxon>Chitinophagia</taxon>
        <taxon>Chitinophagales</taxon>
        <taxon>Chitinophagaceae</taxon>
        <taxon>Ginsengibacter</taxon>
    </lineage>
</organism>
<feature type="transmembrane region" description="Helical" evidence="1">
    <location>
        <begin position="143"/>
        <end position="161"/>
    </location>
</feature>
<sequence>MESNLNAFDEEQRTRPTLLTVLCILTFIGSSWLILTNIWAYTTASKTSRMISDIKNKAENNSTKNIDSLNAENIDTLKTKNAGSPKKKVGHSNGFLFRQKMMSSVSKIMTEENIRKNALGAILSAIITLTGAILMWHLKRGGFYLYILGTLIALSVPFYLYGINVMSFGIAFFSGFFGLLFIALYALNIRSLR</sequence>
<dbReference type="AlphaFoldDB" id="A0A5J5IIM5"/>
<keyword evidence="1" id="KW-0472">Membrane</keyword>
<evidence type="ECO:0000313" key="2">
    <source>
        <dbReference type="EMBL" id="KAA9038597.1"/>
    </source>
</evidence>
<evidence type="ECO:0000256" key="1">
    <source>
        <dbReference type="SAM" id="Phobius"/>
    </source>
</evidence>
<evidence type="ECO:0000313" key="3">
    <source>
        <dbReference type="Proteomes" id="UP000326903"/>
    </source>
</evidence>
<dbReference type="RefSeq" id="WP_150415318.1">
    <property type="nucleotide sequence ID" value="NZ_VYQF01000003.1"/>
</dbReference>
<feature type="transmembrane region" description="Helical" evidence="1">
    <location>
        <begin position="168"/>
        <end position="187"/>
    </location>
</feature>
<name>A0A5J5IIM5_9BACT</name>
<keyword evidence="1" id="KW-1133">Transmembrane helix</keyword>
<dbReference type="EMBL" id="VYQF01000003">
    <property type="protein sequence ID" value="KAA9038597.1"/>
    <property type="molecule type" value="Genomic_DNA"/>
</dbReference>
<proteinExistence type="predicted"/>
<keyword evidence="1" id="KW-0812">Transmembrane</keyword>